<feature type="transmembrane region" description="Helical" evidence="6">
    <location>
        <begin position="21"/>
        <end position="38"/>
    </location>
</feature>
<protein>
    <submittedName>
        <fullName evidence="8">Cation efflux family protein</fullName>
    </submittedName>
</protein>
<evidence type="ECO:0000259" key="7">
    <source>
        <dbReference type="Pfam" id="PF01545"/>
    </source>
</evidence>
<organism evidence="8 9">
    <name type="scientific">Stieleria marina</name>
    <dbReference type="NCBI Taxonomy" id="1930275"/>
    <lineage>
        <taxon>Bacteria</taxon>
        <taxon>Pseudomonadati</taxon>
        <taxon>Planctomycetota</taxon>
        <taxon>Planctomycetia</taxon>
        <taxon>Pirellulales</taxon>
        <taxon>Pirellulaceae</taxon>
        <taxon>Stieleria</taxon>
    </lineage>
</organism>
<keyword evidence="2" id="KW-0813">Transport</keyword>
<evidence type="ECO:0000256" key="6">
    <source>
        <dbReference type="SAM" id="Phobius"/>
    </source>
</evidence>
<name>A0A517P0J2_9BACT</name>
<dbReference type="InterPro" id="IPR058533">
    <property type="entry name" value="Cation_efflux_TM"/>
</dbReference>
<dbReference type="Gene3D" id="1.20.1510.10">
    <property type="entry name" value="Cation efflux protein transmembrane domain"/>
    <property type="match status" value="1"/>
</dbReference>
<dbReference type="RefSeq" id="WP_145420715.1">
    <property type="nucleotide sequence ID" value="NZ_CP036526.1"/>
</dbReference>
<dbReference type="SUPFAM" id="SSF161111">
    <property type="entry name" value="Cation efflux protein transmembrane domain-like"/>
    <property type="match status" value="1"/>
</dbReference>
<evidence type="ECO:0000256" key="2">
    <source>
        <dbReference type="ARBA" id="ARBA00022448"/>
    </source>
</evidence>
<keyword evidence="3 6" id="KW-0812">Transmembrane</keyword>
<dbReference type="AlphaFoldDB" id="A0A517P0J2"/>
<feature type="transmembrane region" description="Helical" evidence="6">
    <location>
        <begin position="50"/>
        <end position="70"/>
    </location>
</feature>
<dbReference type="Pfam" id="PF01545">
    <property type="entry name" value="Cation_efflux"/>
    <property type="match status" value="1"/>
</dbReference>
<dbReference type="EMBL" id="CP036526">
    <property type="protein sequence ID" value="QDT12892.1"/>
    <property type="molecule type" value="Genomic_DNA"/>
</dbReference>
<dbReference type="GO" id="GO:0016020">
    <property type="term" value="C:membrane"/>
    <property type="evidence" value="ECO:0007669"/>
    <property type="project" value="UniProtKB-SubCell"/>
</dbReference>
<dbReference type="PANTHER" id="PTHR43840:SF15">
    <property type="entry name" value="MITOCHONDRIAL METAL TRANSPORTER 1-RELATED"/>
    <property type="match status" value="1"/>
</dbReference>
<feature type="transmembrane region" description="Helical" evidence="6">
    <location>
        <begin position="191"/>
        <end position="210"/>
    </location>
</feature>
<comment type="subcellular location">
    <subcellularLocation>
        <location evidence="1">Membrane</location>
        <topology evidence="1">Multi-pass membrane protein</topology>
    </subcellularLocation>
</comment>
<evidence type="ECO:0000313" key="9">
    <source>
        <dbReference type="Proteomes" id="UP000319817"/>
    </source>
</evidence>
<dbReference type="PANTHER" id="PTHR43840">
    <property type="entry name" value="MITOCHONDRIAL METAL TRANSPORTER 1-RELATED"/>
    <property type="match status" value="1"/>
</dbReference>
<dbReference type="GO" id="GO:0008324">
    <property type="term" value="F:monoatomic cation transmembrane transporter activity"/>
    <property type="evidence" value="ECO:0007669"/>
    <property type="project" value="InterPro"/>
</dbReference>
<feature type="transmembrane region" description="Helical" evidence="6">
    <location>
        <begin position="91"/>
        <end position="113"/>
    </location>
</feature>
<sequence>MPTSRSDRSAIEQRSFVIGKWTNLLMAVLGVGAAYASHSDALLVDGLYSAVNFVSAIVAARISASVIRPADRRFPFGYDAHEALYVKYRALILLGITSLAIFSAISRIAIYATGGHVEELVFGPILIYTILMTVLCFGLSMLHYYDWHRSGRTSELLMMESKAAIIDGIISVAAGSGLLGAMFLRGTMFQFLVPISDSIIVLIVSIAIIGDPVRMFLRSLTEVAGGASAPEICSEVESRTRQLLEDRPFQLLDVAVAKIGRSYLIISYVNPDGAIHASQVDELRHEFQELHADLLGEVKTELMITAEHPFQDPPDHQG</sequence>
<dbReference type="Proteomes" id="UP000319817">
    <property type="component" value="Chromosome"/>
</dbReference>
<dbReference type="OrthoDB" id="9810598at2"/>
<feature type="transmembrane region" description="Helical" evidence="6">
    <location>
        <begin position="125"/>
        <end position="145"/>
    </location>
</feature>
<evidence type="ECO:0000256" key="5">
    <source>
        <dbReference type="ARBA" id="ARBA00023136"/>
    </source>
</evidence>
<feature type="domain" description="Cation efflux protein transmembrane" evidence="7">
    <location>
        <begin position="21"/>
        <end position="220"/>
    </location>
</feature>
<dbReference type="InterPro" id="IPR027469">
    <property type="entry name" value="Cation_efflux_TMD_sf"/>
</dbReference>
<keyword evidence="9" id="KW-1185">Reference proteome</keyword>
<accession>A0A517P0J2</accession>
<feature type="transmembrane region" description="Helical" evidence="6">
    <location>
        <begin position="165"/>
        <end position="185"/>
    </location>
</feature>
<keyword evidence="4 6" id="KW-1133">Transmembrane helix</keyword>
<evidence type="ECO:0000256" key="3">
    <source>
        <dbReference type="ARBA" id="ARBA00022692"/>
    </source>
</evidence>
<keyword evidence="5 6" id="KW-0472">Membrane</keyword>
<gene>
    <name evidence="8" type="ORF">K239x_49050</name>
</gene>
<evidence type="ECO:0000256" key="1">
    <source>
        <dbReference type="ARBA" id="ARBA00004141"/>
    </source>
</evidence>
<dbReference type="InterPro" id="IPR050291">
    <property type="entry name" value="CDF_Transporter"/>
</dbReference>
<evidence type="ECO:0000313" key="8">
    <source>
        <dbReference type="EMBL" id="QDT12892.1"/>
    </source>
</evidence>
<proteinExistence type="predicted"/>
<reference evidence="8 9" key="1">
    <citation type="submission" date="2019-02" db="EMBL/GenBank/DDBJ databases">
        <title>Deep-cultivation of Planctomycetes and their phenomic and genomic characterization uncovers novel biology.</title>
        <authorList>
            <person name="Wiegand S."/>
            <person name="Jogler M."/>
            <person name="Boedeker C."/>
            <person name="Pinto D."/>
            <person name="Vollmers J."/>
            <person name="Rivas-Marin E."/>
            <person name="Kohn T."/>
            <person name="Peeters S.H."/>
            <person name="Heuer A."/>
            <person name="Rast P."/>
            <person name="Oberbeckmann S."/>
            <person name="Bunk B."/>
            <person name="Jeske O."/>
            <person name="Meyerdierks A."/>
            <person name="Storesund J.E."/>
            <person name="Kallscheuer N."/>
            <person name="Luecker S."/>
            <person name="Lage O.M."/>
            <person name="Pohl T."/>
            <person name="Merkel B.J."/>
            <person name="Hornburger P."/>
            <person name="Mueller R.-W."/>
            <person name="Bruemmer F."/>
            <person name="Labrenz M."/>
            <person name="Spormann A.M."/>
            <person name="Op den Camp H."/>
            <person name="Overmann J."/>
            <person name="Amann R."/>
            <person name="Jetten M.S.M."/>
            <person name="Mascher T."/>
            <person name="Medema M.H."/>
            <person name="Devos D.P."/>
            <person name="Kaster A.-K."/>
            <person name="Ovreas L."/>
            <person name="Rohde M."/>
            <person name="Galperin M.Y."/>
            <person name="Jogler C."/>
        </authorList>
    </citation>
    <scope>NUCLEOTIDE SEQUENCE [LARGE SCALE GENOMIC DNA]</scope>
    <source>
        <strain evidence="8 9">K23_9</strain>
    </source>
</reference>
<evidence type="ECO:0000256" key="4">
    <source>
        <dbReference type="ARBA" id="ARBA00022989"/>
    </source>
</evidence>